<gene>
    <name evidence="7" type="ORF">MM59RIKEN_05800</name>
</gene>
<evidence type="ECO:0000313" key="8">
    <source>
        <dbReference type="Proteomes" id="UP000679848"/>
    </source>
</evidence>
<evidence type="ECO:0000256" key="3">
    <source>
        <dbReference type="ARBA" id="ARBA00023004"/>
    </source>
</evidence>
<dbReference type="InterPro" id="IPR051805">
    <property type="entry name" value="Dehydratase_Activator_Redct"/>
</dbReference>
<dbReference type="InterPro" id="IPR018709">
    <property type="entry name" value="CoA_activase_DUF2229"/>
</dbReference>
<feature type="domain" description="ATPase BadF/BadG/BcrA/BcrD type" evidence="5">
    <location>
        <begin position="4"/>
        <end position="258"/>
    </location>
</feature>
<evidence type="ECO:0000256" key="2">
    <source>
        <dbReference type="ARBA" id="ARBA00022723"/>
    </source>
</evidence>
<feature type="domain" description="DUF2229" evidence="6">
    <location>
        <begin position="619"/>
        <end position="835"/>
    </location>
</feature>
<evidence type="ECO:0000256" key="4">
    <source>
        <dbReference type="ARBA" id="ARBA00023014"/>
    </source>
</evidence>
<dbReference type="Proteomes" id="UP000679848">
    <property type="component" value="Chromosome"/>
</dbReference>
<dbReference type="GO" id="GO:0051536">
    <property type="term" value="F:iron-sulfur cluster binding"/>
    <property type="evidence" value="ECO:0007669"/>
    <property type="project" value="UniProtKB-KW"/>
</dbReference>
<dbReference type="InterPro" id="IPR008275">
    <property type="entry name" value="CoA_E_activase_dom"/>
</dbReference>
<dbReference type="Pfam" id="PF01869">
    <property type="entry name" value="BcrAD_BadFG"/>
    <property type="match status" value="2"/>
</dbReference>
<name>A0A810QCD7_9FIRM</name>
<feature type="domain" description="ATPase BadF/BadG/BcrA/BcrD type" evidence="5">
    <location>
        <begin position="314"/>
        <end position="564"/>
    </location>
</feature>
<evidence type="ECO:0000259" key="6">
    <source>
        <dbReference type="Pfam" id="PF09989"/>
    </source>
</evidence>
<evidence type="ECO:0000259" key="5">
    <source>
        <dbReference type="Pfam" id="PF01869"/>
    </source>
</evidence>
<dbReference type="EMBL" id="AP023420">
    <property type="protein sequence ID" value="BCK83261.1"/>
    <property type="molecule type" value="Genomic_DNA"/>
</dbReference>
<dbReference type="NCBIfam" id="TIGR00241">
    <property type="entry name" value="CoA_E_activ"/>
    <property type="match status" value="1"/>
</dbReference>
<keyword evidence="2" id="KW-0479">Metal-binding</keyword>
<sequence length="1288" mass="138095">MNGIGLDCGNATLKLVLLSPEGTFLWEKTASHYGAVVQSARRLLGELLAADPGACGCPVVITGNAGDRLKAGCNALAVLGEIPAIHLGVRLLAPEARSAIEIGSQSARFLTGLDQNTPPRFAVNEHCAGGTGSFFEDQMSRLGLKLEDYSRLVGQARSIPRLSGRCAVFAKTDIIHRQQEGVPTPDILLGLCYAMVRNYKAVIVRGLPVEKPVALCGGIGHNQGVIQAVREVFGLSEAELILPEKFPYAGAVGAAEAAMETATCSMGELLASLCGGALEGGNQMCRQPALRVLPGTLPSVPAATGTIPPDGCVLGIDVGSTSTDLVLTGRDGTLIDYQYLRTAGDPEGAVRRGLDAIHERFGPVSFLAVGVTGSGRERIGRLIGADAVRDEITAQARAAVHWSPDVDTVFEIGGQDSKYISLRGGQVADFQMNRICAAGTGSFVEEQAARMGIPLAEFGPLALSAPSAVELGERCTVFIETAIQSALSRGASQAEVAAGLCRSIVRNYLHKVVGAKPVGSRVVLQGGVAYNPGIVAAFQQELGERLTVSPCFPISGAYGAALLALESVRGPSCFHGFDTATGAEHAAGPGVAENIAFYQRAGALLLEGYDPIRVPGKKTVGVPYALVIHKFFPMANAFFRNLGFNVLLSPPTNEEIIRLAQQTAQAETCYPAKLLHGHMAWLAEQGVDYIFMPSVHTMRHESSHVEHNYGCVYMQTAPRLAANALDLERRGIALLNPVFDLDFGQEAMASAMLGVGKQLGIPKPRCLPALLSGAKAVRRHTAAVEKQGRELLASLRPDDKVLVLITRNYGLSDPVLNMGIPRLLLERGHKVITLSHLPAHDLDLSEDYPNLYWPFGQHILSGAKLVAHHPNLYAVYLTNHGCGPDTMLSYLFRKEMGDKPYLQIEVDEHFSPVGVITRIEAFLQSLEGRPAQPLPAGFSLAAVVRRPTAVAAVPERTGGPLLVPDLPPFTAYLRAYCEAAWKTETRTLRLDSTTLPLGRAETSSKEYLPFPALLGGILTAAEVESGPFQVLLPSTQGAEADGQYPWGVESVLERRGLCRVKVIAPELETIPERCPEPDLLVRAILAGDFLLCAPPEQRDALAPAGVPSWAELEALAAHIGAIPAEGRPLGIVGEPFTLFNLHDGVPDTLEQEGWRLLRAPLSEYLWLLWRDAGSQTCREWAGRIEALGRLLGPRSSFSPELESLRSSADRLLPGFAGANGRYRLVKGLELGGRCAGVLTMAPRYENTATILEMTGVLDSVPHFHLAMDYDWDENAWSRLNSFLYYLSK</sequence>
<dbReference type="KEGG" id="pfaa:MM59RIKEN_05800"/>
<dbReference type="InterPro" id="IPR043129">
    <property type="entry name" value="ATPase_NBD"/>
</dbReference>
<dbReference type="PANTHER" id="PTHR32329:SF7">
    <property type="entry name" value="ACTIVATOR OF 2-HYDROXYACYL-COA-HYDRATASE"/>
    <property type="match status" value="1"/>
</dbReference>
<organism evidence="7 8">
    <name type="scientific">Pusillibacter faecalis</name>
    <dbReference type="NCBI Taxonomy" id="2714358"/>
    <lineage>
        <taxon>Bacteria</taxon>
        <taxon>Bacillati</taxon>
        <taxon>Bacillota</taxon>
        <taxon>Clostridia</taxon>
        <taxon>Eubacteriales</taxon>
        <taxon>Oscillospiraceae</taxon>
        <taxon>Pusillibacter</taxon>
    </lineage>
</organism>
<keyword evidence="4" id="KW-0411">Iron-sulfur</keyword>
<evidence type="ECO:0000256" key="1">
    <source>
        <dbReference type="ARBA" id="ARBA00001966"/>
    </source>
</evidence>
<evidence type="ECO:0000313" key="7">
    <source>
        <dbReference type="EMBL" id="BCK83261.1"/>
    </source>
</evidence>
<protein>
    <submittedName>
        <fullName evidence="7">Activase</fullName>
    </submittedName>
</protein>
<comment type="cofactor">
    <cofactor evidence="1">
        <name>[4Fe-4S] cluster</name>
        <dbReference type="ChEBI" id="CHEBI:49883"/>
    </cofactor>
</comment>
<keyword evidence="8" id="KW-1185">Reference proteome</keyword>
<dbReference type="GO" id="GO:0046872">
    <property type="term" value="F:metal ion binding"/>
    <property type="evidence" value="ECO:0007669"/>
    <property type="project" value="UniProtKB-KW"/>
</dbReference>
<dbReference type="InterPro" id="IPR002731">
    <property type="entry name" value="ATPase_BadF"/>
</dbReference>
<dbReference type="CDD" id="cd24035">
    <property type="entry name" value="ASKHA_NBD_O66634-like_rpt2"/>
    <property type="match status" value="1"/>
</dbReference>
<dbReference type="Pfam" id="PF09989">
    <property type="entry name" value="DUF2229"/>
    <property type="match status" value="1"/>
</dbReference>
<accession>A0A810QCD7</accession>
<dbReference type="SUPFAM" id="SSF53067">
    <property type="entry name" value="Actin-like ATPase domain"/>
    <property type="match status" value="2"/>
</dbReference>
<proteinExistence type="predicted"/>
<keyword evidence="3" id="KW-0408">Iron</keyword>
<dbReference type="PANTHER" id="PTHR32329">
    <property type="entry name" value="BIFUNCTIONAL PROTEIN [INCLUDES 2-HYDROXYACYL-COA DEHYDRATASE (N-TER) AND ITS ACTIVATOR DOMAIN (C_TERM)-RELATED"/>
    <property type="match status" value="1"/>
</dbReference>
<dbReference type="RefSeq" id="WP_055179553.1">
    <property type="nucleotide sequence ID" value="NZ_AP023420.1"/>
</dbReference>
<dbReference type="CDD" id="cd24034">
    <property type="entry name" value="ASKHA_NBD_O66634-like_rpt1"/>
    <property type="match status" value="1"/>
</dbReference>
<dbReference type="Gene3D" id="3.30.420.40">
    <property type="match status" value="4"/>
</dbReference>
<reference evidence="7" key="1">
    <citation type="submission" date="2020-09" db="EMBL/GenBank/DDBJ databases">
        <title>New species isolated from human feces.</title>
        <authorList>
            <person name="Kitahara M."/>
            <person name="Shigeno Y."/>
            <person name="Shime M."/>
            <person name="Matsumoto Y."/>
            <person name="Nakamura S."/>
            <person name="Motooka D."/>
            <person name="Fukuoka S."/>
            <person name="Nishikawa H."/>
            <person name="Benno Y."/>
        </authorList>
    </citation>
    <scope>NUCLEOTIDE SEQUENCE</scope>
    <source>
        <strain evidence="7">MM59</strain>
    </source>
</reference>